<organism evidence="9 10">
    <name type="scientific">Sorangium cellulosum (strain So ce56)</name>
    <name type="common">Polyangium cellulosum (strain So ce56)</name>
    <dbReference type="NCBI Taxonomy" id="448385"/>
    <lineage>
        <taxon>Bacteria</taxon>
        <taxon>Pseudomonadati</taxon>
        <taxon>Myxococcota</taxon>
        <taxon>Polyangia</taxon>
        <taxon>Polyangiales</taxon>
        <taxon>Polyangiaceae</taxon>
        <taxon>Sorangium</taxon>
    </lineage>
</organism>
<dbReference type="eggNOG" id="COG2041">
    <property type="taxonomic scope" value="Bacteria"/>
</dbReference>
<evidence type="ECO:0000259" key="8">
    <source>
        <dbReference type="Pfam" id="PF00174"/>
    </source>
</evidence>
<evidence type="ECO:0000256" key="2">
    <source>
        <dbReference type="ARBA" id="ARBA00022723"/>
    </source>
</evidence>
<dbReference type="Pfam" id="PF00174">
    <property type="entry name" value="Oxidored_molyb"/>
    <property type="match status" value="1"/>
</dbReference>
<dbReference type="GO" id="GO:0043546">
    <property type="term" value="F:molybdopterin cofactor binding"/>
    <property type="evidence" value="ECO:0007669"/>
    <property type="project" value="UniProtKB-UniRule"/>
</dbReference>
<dbReference type="SUPFAM" id="SSF56524">
    <property type="entry name" value="Oxidoreductase molybdopterin-binding domain"/>
    <property type="match status" value="1"/>
</dbReference>
<evidence type="ECO:0000256" key="7">
    <source>
        <dbReference type="SAM" id="Phobius"/>
    </source>
</evidence>
<dbReference type="NCBIfam" id="NF003767">
    <property type="entry name" value="PRK05363.1"/>
    <property type="match status" value="1"/>
</dbReference>
<evidence type="ECO:0000256" key="5">
    <source>
        <dbReference type="HAMAP-Rule" id="MF_01206"/>
    </source>
</evidence>
<dbReference type="EMBL" id="AM746676">
    <property type="protein sequence ID" value="CAN96726.1"/>
    <property type="molecule type" value="Genomic_DNA"/>
</dbReference>
<evidence type="ECO:0000313" key="10">
    <source>
        <dbReference type="Proteomes" id="UP000002139"/>
    </source>
</evidence>
<protein>
    <recommendedName>
        <fullName evidence="5">Protein-methionine-sulfoxide reductase catalytic subunit MsrP</fullName>
        <ecNumber evidence="5">1.8.5.-</ecNumber>
    </recommendedName>
</protein>
<dbReference type="RefSeq" id="WP_012239175.1">
    <property type="nucleotide sequence ID" value="NC_010162.1"/>
</dbReference>
<sequence length="351" mass="38316">MSKLPKEPPAGEITPPALYLRRRELLKNAALFAGTASAIGGGLVWLTGGAARLSAAGAPGGEATPLGSAAAPPGSAGALPGPPAAGASSSGTSSRDPFVTDEARTSYEDIVSYNNFYELGLSKSEPAQNAGRLRLRPWAIACEGEVKKPEVIDLDTLLRWFPLEERVYRMRCVEAWSMVIPWLGFPLGALLRRLEPTSRARYVQFTTLLDREQLPGQRSDVLEWPYVEGLRIDEAMHPLTMLAVGLYGKSLLGQNGAPVRLVVPWKYGFKGCKSIVSIKLTERQPATSWSRAAPDEYGFYANVNPAVDHPRWSQATERRIGELRRRPTLPFNGYAEEVAGLYSGMDLRESF</sequence>
<keyword evidence="1 5" id="KW-0500">Molybdenum</keyword>
<comment type="subcellular location">
    <subcellularLocation>
        <location evidence="5">Periplasm</location>
    </subcellularLocation>
    <text evidence="5">Is attached to the inner membrane when interacting with the MsrQ subunit.</text>
</comment>
<dbReference type="STRING" id="448385.sce6557"/>
<feature type="binding site" evidence="5">
    <location>
        <begin position="117"/>
        <end position="118"/>
    </location>
    <ligand>
        <name>Mo-molybdopterin</name>
        <dbReference type="ChEBI" id="CHEBI:71302"/>
    </ligand>
</feature>
<dbReference type="GO" id="GO:0016672">
    <property type="term" value="F:oxidoreductase activity, acting on a sulfur group of donors, quinone or similar compound as acceptor"/>
    <property type="evidence" value="ECO:0007669"/>
    <property type="project" value="UniProtKB-UniRule"/>
</dbReference>
<evidence type="ECO:0000256" key="6">
    <source>
        <dbReference type="SAM" id="MobiDB-lite"/>
    </source>
</evidence>
<keyword evidence="10" id="KW-1185">Reference proteome</keyword>
<evidence type="ECO:0000256" key="1">
    <source>
        <dbReference type="ARBA" id="ARBA00022505"/>
    </source>
</evidence>
<feature type="binding site" evidence="5">
    <location>
        <position position="172"/>
    </location>
    <ligand>
        <name>Mo-molybdopterin</name>
        <dbReference type="ChEBI" id="CHEBI:71302"/>
    </ligand>
    <ligandPart>
        <name>Mo</name>
        <dbReference type="ChEBI" id="CHEBI:28685"/>
    </ligandPart>
</feature>
<keyword evidence="4 5" id="KW-0560">Oxidoreductase</keyword>
<comment type="cofactor">
    <cofactor evidence="5">
        <name>Mo-molybdopterin</name>
        <dbReference type="ChEBI" id="CHEBI:71302"/>
    </cofactor>
    <text evidence="5">Binds 1 Mo-molybdopterin (Mo-MPT) cofactor per subunit.</text>
</comment>
<keyword evidence="2 5" id="KW-0479">Metal-binding</keyword>
<comment type="catalytic activity">
    <reaction evidence="5">
        <text>L-methionyl-[protein] + a quinone + H2O = L-methionyl-(S)-S-oxide-[protein] + a quinol</text>
        <dbReference type="Rhea" id="RHEA:51292"/>
        <dbReference type="Rhea" id="RHEA-COMP:12313"/>
        <dbReference type="Rhea" id="RHEA-COMP:12315"/>
        <dbReference type="ChEBI" id="CHEBI:15377"/>
        <dbReference type="ChEBI" id="CHEBI:16044"/>
        <dbReference type="ChEBI" id="CHEBI:24646"/>
        <dbReference type="ChEBI" id="CHEBI:44120"/>
        <dbReference type="ChEBI" id="CHEBI:132124"/>
    </reaction>
</comment>
<keyword evidence="7" id="KW-0472">Membrane</keyword>
<evidence type="ECO:0000313" key="9">
    <source>
        <dbReference type="EMBL" id="CAN96726.1"/>
    </source>
</evidence>
<feature type="binding site" evidence="5">
    <location>
        <position position="207"/>
    </location>
    <ligand>
        <name>Mo-molybdopterin</name>
        <dbReference type="ChEBI" id="CHEBI:71302"/>
    </ligand>
</feature>
<feature type="domain" description="Oxidoreductase molybdopterin-binding" evidence="8">
    <location>
        <begin position="136"/>
        <end position="289"/>
    </location>
</feature>
<keyword evidence="5" id="KW-0574">Periplasm</keyword>
<evidence type="ECO:0000256" key="4">
    <source>
        <dbReference type="ARBA" id="ARBA00023002"/>
    </source>
</evidence>
<name>A9GPA7_SORC5</name>
<feature type="binding site" evidence="5">
    <location>
        <position position="114"/>
    </location>
    <ligand>
        <name>Mo-molybdopterin</name>
        <dbReference type="ChEBI" id="CHEBI:71302"/>
    </ligand>
</feature>
<proteinExistence type="inferred from homology"/>
<dbReference type="InterPro" id="IPR000572">
    <property type="entry name" value="OxRdtase_Mopterin-bd_dom"/>
</dbReference>
<dbReference type="EC" id="1.8.5.-" evidence="5"/>
<dbReference type="KEGG" id="scl:sce6557"/>
<dbReference type="BioCyc" id="SCEL448385:SCE_RS33640-MONOMER"/>
<dbReference type="InterPro" id="IPR022867">
    <property type="entry name" value="MsrP"/>
</dbReference>
<feature type="region of interest" description="Disordered" evidence="6">
    <location>
        <begin position="56"/>
        <end position="98"/>
    </location>
</feature>
<feature type="binding site" evidence="5">
    <location>
        <position position="260"/>
    </location>
    <ligand>
        <name>Mo-molybdopterin</name>
        <dbReference type="ChEBI" id="CHEBI:71302"/>
    </ligand>
</feature>
<dbReference type="HOGENOM" id="CLU_045520_0_0_7"/>
<dbReference type="OrthoDB" id="9795587at2"/>
<dbReference type="PROSITE" id="PS51318">
    <property type="entry name" value="TAT"/>
    <property type="match status" value="1"/>
</dbReference>
<comment type="function">
    <text evidence="5">Part of the MsrPQ system that repairs oxidized cell envelope proteins containing methionine sulfoxide residues (Met-O), using respiratory chain electrons. Thus protects these proteins from oxidative-stress damage caused by reactive species of oxygen and chlorine. MsrPQ is essential for the maintenance of envelope integrity under bleach stress, rescuing a wide series of structurally unrelated cell envelope proteins from methionine oxidation. The catalytic subunit MsrP is non-stereospecific, being able to reduce both (R-) and (S-) diastereoisomers of methionine sulfoxide.</text>
</comment>
<comment type="subunit">
    <text evidence="5">Heterodimer of a catalytic subunit (MsrP) and a heme-binding subunit (MsrQ).</text>
</comment>
<dbReference type="PANTHER" id="PTHR43032">
    <property type="entry name" value="PROTEIN-METHIONINE-SULFOXIDE REDUCTASE"/>
    <property type="match status" value="1"/>
</dbReference>
<dbReference type="AlphaFoldDB" id="A9GPA7"/>
<comment type="similarity">
    <text evidence="5">Belongs to the MsrP family.</text>
</comment>
<dbReference type="GO" id="GO:0042597">
    <property type="term" value="C:periplasmic space"/>
    <property type="evidence" value="ECO:0007669"/>
    <property type="project" value="UniProtKB-SubCell"/>
</dbReference>
<dbReference type="InterPro" id="IPR006311">
    <property type="entry name" value="TAT_signal"/>
</dbReference>
<feature type="compositionally biased region" description="Low complexity" evidence="6">
    <location>
        <begin position="63"/>
        <end position="94"/>
    </location>
</feature>
<comment type="PTM">
    <text evidence="5">Predicted to be exported by the Tat system. The position of the signal peptide cleavage has not been experimentally proven.</text>
</comment>
<feature type="transmembrane region" description="Helical" evidence="7">
    <location>
        <begin position="29"/>
        <end position="48"/>
    </location>
</feature>
<keyword evidence="7" id="KW-1133">Transmembrane helix</keyword>
<dbReference type="GO" id="GO:0030091">
    <property type="term" value="P:protein repair"/>
    <property type="evidence" value="ECO:0007669"/>
    <property type="project" value="UniProtKB-UniRule"/>
</dbReference>
<keyword evidence="3 5" id="KW-0732">Signal</keyword>
<dbReference type="HAMAP" id="MF_01206">
    <property type="entry name" value="MsrP"/>
    <property type="match status" value="1"/>
</dbReference>
<dbReference type="PANTHER" id="PTHR43032:SF3">
    <property type="entry name" value="PROTEIN-METHIONINE-SULFOXIDE REDUCTASE CATALYTIC SUBUNIT MSRP"/>
    <property type="match status" value="1"/>
</dbReference>
<reference evidence="9 10" key="1">
    <citation type="journal article" date="2007" name="Nat. Biotechnol.">
        <title>Complete genome sequence of the myxobacterium Sorangium cellulosum.</title>
        <authorList>
            <person name="Schneiker S."/>
            <person name="Perlova O."/>
            <person name="Kaiser O."/>
            <person name="Gerth K."/>
            <person name="Alici A."/>
            <person name="Altmeyer M.O."/>
            <person name="Bartels D."/>
            <person name="Bekel T."/>
            <person name="Beyer S."/>
            <person name="Bode E."/>
            <person name="Bode H.B."/>
            <person name="Bolten C.J."/>
            <person name="Choudhuri J.V."/>
            <person name="Doss S."/>
            <person name="Elnakady Y.A."/>
            <person name="Frank B."/>
            <person name="Gaigalat L."/>
            <person name="Goesmann A."/>
            <person name="Groeger C."/>
            <person name="Gross F."/>
            <person name="Jelsbak L."/>
            <person name="Jelsbak L."/>
            <person name="Kalinowski J."/>
            <person name="Kegler C."/>
            <person name="Knauber T."/>
            <person name="Konietzny S."/>
            <person name="Kopp M."/>
            <person name="Krause L."/>
            <person name="Krug D."/>
            <person name="Linke B."/>
            <person name="Mahmud T."/>
            <person name="Martinez-Arias R."/>
            <person name="McHardy A.C."/>
            <person name="Merai M."/>
            <person name="Meyer F."/>
            <person name="Mormann S."/>
            <person name="Munoz-Dorado J."/>
            <person name="Perez J."/>
            <person name="Pradella S."/>
            <person name="Rachid S."/>
            <person name="Raddatz G."/>
            <person name="Rosenau F."/>
            <person name="Rueckert C."/>
            <person name="Sasse F."/>
            <person name="Scharfe M."/>
            <person name="Schuster S.C."/>
            <person name="Suen G."/>
            <person name="Treuner-Lange A."/>
            <person name="Velicer G.J."/>
            <person name="Vorholter F.-J."/>
            <person name="Weissman K.J."/>
            <person name="Welch R.D."/>
            <person name="Wenzel S.C."/>
            <person name="Whitworth D.E."/>
            <person name="Wilhelm S."/>
            <person name="Wittmann C."/>
            <person name="Bloecker H."/>
            <person name="Puehler A."/>
            <person name="Mueller R."/>
        </authorList>
    </citation>
    <scope>NUCLEOTIDE SEQUENCE [LARGE SCALE GENOMIC DNA]</scope>
    <source>
        <strain evidence="10">So ce56</strain>
    </source>
</reference>
<dbReference type="Gene3D" id="3.90.420.10">
    <property type="entry name" value="Oxidoreductase, molybdopterin-binding domain"/>
    <property type="match status" value="1"/>
</dbReference>
<feature type="binding site" evidence="5">
    <location>
        <position position="255"/>
    </location>
    <ligand>
        <name>Mo-molybdopterin</name>
        <dbReference type="ChEBI" id="CHEBI:71302"/>
    </ligand>
</feature>
<comment type="catalytic activity">
    <reaction evidence="5">
        <text>L-methionyl-[protein] + a quinone + H2O = L-methionyl-(R)-S-oxide-[protein] + a quinol</text>
        <dbReference type="Rhea" id="RHEA:51296"/>
        <dbReference type="Rhea" id="RHEA-COMP:12313"/>
        <dbReference type="Rhea" id="RHEA-COMP:12314"/>
        <dbReference type="ChEBI" id="CHEBI:15377"/>
        <dbReference type="ChEBI" id="CHEBI:16044"/>
        <dbReference type="ChEBI" id="CHEBI:24646"/>
        <dbReference type="ChEBI" id="CHEBI:45764"/>
        <dbReference type="ChEBI" id="CHEBI:132124"/>
    </reaction>
</comment>
<dbReference type="GO" id="GO:0046872">
    <property type="term" value="F:metal ion binding"/>
    <property type="evidence" value="ECO:0007669"/>
    <property type="project" value="UniProtKB-KW"/>
</dbReference>
<dbReference type="InterPro" id="IPR036374">
    <property type="entry name" value="OxRdtase_Mopterin-bd_sf"/>
</dbReference>
<gene>
    <name evidence="5" type="primary">msrP</name>
    <name evidence="9" type="ordered locus">sce6557</name>
</gene>
<evidence type="ECO:0000256" key="3">
    <source>
        <dbReference type="ARBA" id="ARBA00022729"/>
    </source>
</evidence>
<dbReference type="Proteomes" id="UP000002139">
    <property type="component" value="Chromosome"/>
</dbReference>
<keyword evidence="7" id="KW-0812">Transmembrane</keyword>
<feature type="binding site" evidence="5">
    <location>
        <begin position="271"/>
        <end position="273"/>
    </location>
    <ligand>
        <name>Mo-molybdopterin</name>
        <dbReference type="ChEBI" id="CHEBI:71302"/>
    </ligand>
</feature>
<accession>A9GPA7</accession>